<gene>
    <name evidence="1" type="ORF">POCTA_138.1.T0390303</name>
</gene>
<accession>A0A8S1UBF4</accession>
<organism evidence="1 2">
    <name type="scientific">Paramecium octaurelia</name>
    <dbReference type="NCBI Taxonomy" id="43137"/>
    <lineage>
        <taxon>Eukaryota</taxon>
        <taxon>Sar</taxon>
        <taxon>Alveolata</taxon>
        <taxon>Ciliophora</taxon>
        <taxon>Intramacronucleata</taxon>
        <taxon>Oligohymenophorea</taxon>
        <taxon>Peniculida</taxon>
        <taxon>Parameciidae</taxon>
        <taxon>Paramecium</taxon>
    </lineage>
</organism>
<keyword evidence="2" id="KW-1185">Reference proteome</keyword>
<dbReference type="AlphaFoldDB" id="A0A8S1UBF4"/>
<name>A0A8S1UBF4_PAROT</name>
<dbReference type="Proteomes" id="UP000683925">
    <property type="component" value="Unassembled WGS sequence"/>
</dbReference>
<evidence type="ECO:0000313" key="1">
    <source>
        <dbReference type="EMBL" id="CAD8161273.1"/>
    </source>
</evidence>
<dbReference type="OrthoDB" id="10411183at2759"/>
<proteinExistence type="predicted"/>
<sequence>MIEIAEKGVTNLELSRHLIKRLNYPQWKRISRFEFTQIF</sequence>
<comment type="caution">
    <text evidence="1">The sequence shown here is derived from an EMBL/GenBank/DDBJ whole genome shotgun (WGS) entry which is preliminary data.</text>
</comment>
<protein>
    <submittedName>
        <fullName evidence="1">Uncharacterized protein</fullName>
    </submittedName>
</protein>
<reference evidence="1" key="1">
    <citation type="submission" date="2021-01" db="EMBL/GenBank/DDBJ databases">
        <authorList>
            <consortium name="Genoscope - CEA"/>
            <person name="William W."/>
        </authorList>
    </citation>
    <scope>NUCLEOTIDE SEQUENCE</scope>
</reference>
<dbReference type="EMBL" id="CAJJDP010000039">
    <property type="protein sequence ID" value="CAD8161273.1"/>
    <property type="molecule type" value="Genomic_DNA"/>
</dbReference>
<evidence type="ECO:0000313" key="2">
    <source>
        <dbReference type="Proteomes" id="UP000683925"/>
    </source>
</evidence>